<sequence length="179" mass="19896">MTAFDRTELKVKNRKLIRDIRRQALALSVDSPNLAVAYYTPQGRAVAGLTLNSYSDDGQPRPTPDEVVPLLVDFGDAEVVGEPEVRHLNLPVGPALRIRATLRRRGGFLRLGRGRDRTTDILKYAVFPPGVKQVSVVEVTWHRPEDTDEATRLTDELASTVRMVLVDAEGNPREPDATE</sequence>
<keyword evidence="2" id="KW-1185">Reference proteome</keyword>
<accession>A0ABY7KFT3</accession>
<dbReference type="RefSeq" id="WP_269660946.1">
    <property type="nucleotide sequence ID" value="NZ_CP114413.1"/>
</dbReference>
<evidence type="ECO:0000313" key="2">
    <source>
        <dbReference type="Proteomes" id="UP001164439"/>
    </source>
</evidence>
<evidence type="ECO:0000313" key="1">
    <source>
        <dbReference type="EMBL" id="WAZ23368.1"/>
    </source>
</evidence>
<dbReference type="EMBL" id="CP114413">
    <property type="protein sequence ID" value="WAZ23368.1"/>
    <property type="molecule type" value="Genomic_DNA"/>
</dbReference>
<protein>
    <submittedName>
        <fullName evidence="1">Uncharacterized protein</fullName>
    </submittedName>
</protein>
<name>A0ABY7KFT3_9ACTN</name>
<gene>
    <name evidence="1" type="ORF">STRCI_004707</name>
</gene>
<organism evidence="1 2">
    <name type="scientific">Streptomyces cinnabarinus</name>
    <dbReference type="NCBI Taxonomy" id="67287"/>
    <lineage>
        <taxon>Bacteria</taxon>
        <taxon>Bacillati</taxon>
        <taxon>Actinomycetota</taxon>
        <taxon>Actinomycetes</taxon>
        <taxon>Kitasatosporales</taxon>
        <taxon>Streptomycetaceae</taxon>
        <taxon>Streptomyces</taxon>
    </lineage>
</organism>
<reference evidence="1" key="1">
    <citation type="submission" date="2022-12" db="EMBL/GenBank/DDBJ databases">
        <authorList>
            <person name="Ruckert C."/>
            <person name="Busche T."/>
            <person name="Kalinowski J."/>
            <person name="Wittmann C."/>
        </authorList>
    </citation>
    <scope>NUCLEOTIDE SEQUENCE</scope>
    <source>
        <strain evidence="1">DSM 40467</strain>
    </source>
</reference>
<proteinExistence type="predicted"/>
<dbReference type="Proteomes" id="UP001164439">
    <property type="component" value="Chromosome"/>
</dbReference>